<dbReference type="InterPro" id="IPR023123">
    <property type="entry name" value="Tubulin_C"/>
</dbReference>
<organism evidence="8 9">
    <name type="scientific">Eschrichtius robustus</name>
    <name type="common">California gray whale</name>
    <name type="synonym">Eschrichtius gibbosus</name>
    <dbReference type="NCBI Taxonomy" id="9764"/>
    <lineage>
        <taxon>Eukaryota</taxon>
        <taxon>Metazoa</taxon>
        <taxon>Chordata</taxon>
        <taxon>Craniata</taxon>
        <taxon>Vertebrata</taxon>
        <taxon>Euteleostomi</taxon>
        <taxon>Mammalia</taxon>
        <taxon>Eutheria</taxon>
        <taxon>Laurasiatheria</taxon>
        <taxon>Artiodactyla</taxon>
        <taxon>Whippomorpha</taxon>
        <taxon>Cetacea</taxon>
        <taxon>Mysticeti</taxon>
        <taxon>Eschrichtiidae</taxon>
        <taxon>Eschrichtius</taxon>
    </lineage>
</organism>
<protein>
    <recommendedName>
        <fullName evidence="7">Tubulin/FtsZ 2-layer sandwich domain-containing protein</fullName>
    </recommendedName>
</protein>
<dbReference type="PRINTS" id="PR01162">
    <property type="entry name" value="ALPHATUBULIN"/>
</dbReference>
<comment type="caution">
    <text evidence="8">The sequence shown here is derived from an EMBL/GenBank/DDBJ whole genome shotgun (WGS) entry which is preliminary data.</text>
</comment>
<dbReference type="GO" id="GO:0005525">
    <property type="term" value="F:GTP binding"/>
    <property type="evidence" value="ECO:0007669"/>
    <property type="project" value="UniProtKB-KW"/>
</dbReference>
<dbReference type="GO" id="GO:0005200">
    <property type="term" value="F:structural constituent of cytoskeleton"/>
    <property type="evidence" value="ECO:0007669"/>
    <property type="project" value="InterPro"/>
</dbReference>
<dbReference type="FunFam" id="3.30.1330.20:FF:000001">
    <property type="entry name" value="Tubulin alpha chain"/>
    <property type="match status" value="1"/>
</dbReference>
<dbReference type="InterPro" id="IPR037103">
    <property type="entry name" value="Tubulin/FtsZ-like_C"/>
</dbReference>
<proteinExistence type="inferred from homology"/>
<dbReference type="Gene3D" id="3.30.1330.20">
    <property type="entry name" value="Tubulin/FtsZ, C-terminal domain"/>
    <property type="match status" value="1"/>
</dbReference>
<dbReference type="InterPro" id="IPR018316">
    <property type="entry name" value="Tubulin/FtsZ_2-layer-sand-dom"/>
</dbReference>
<evidence type="ECO:0000256" key="3">
    <source>
        <dbReference type="ARBA" id="ARBA00022741"/>
    </source>
</evidence>
<evidence type="ECO:0000256" key="5">
    <source>
        <dbReference type="ARBA" id="ARBA00023134"/>
    </source>
</evidence>
<keyword evidence="4" id="KW-0378">Hydrolase</keyword>
<evidence type="ECO:0000259" key="7">
    <source>
        <dbReference type="SMART" id="SM00865"/>
    </source>
</evidence>
<gene>
    <name evidence="8" type="ORF">J1605_002095</name>
</gene>
<keyword evidence="2" id="KW-0493">Microtubule</keyword>
<dbReference type="AlphaFoldDB" id="A0AB34HZE8"/>
<evidence type="ECO:0000313" key="9">
    <source>
        <dbReference type="Proteomes" id="UP001159641"/>
    </source>
</evidence>
<name>A0AB34HZE8_ESCRO</name>
<sequence>MTTLALIISADRNYQEQLSISDITTACFEFSNQLVKCDPQLGNYMACYLLYKGDVFPKGVNATVAAIKSRNSVQFIDWLPNGFKVAINNQLSMVMPGVNLAEVQKAICMLSNSTAIVKALTLLDHRFDHMYAKRAFLHWYIRRGVGVLRHQGRFGSLREGL</sequence>
<dbReference type="InterPro" id="IPR008280">
    <property type="entry name" value="Tub_FtsZ_C"/>
</dbReference>
<evidence type="ECO:0000256" key="6">
    <source>
        <dbReference type="ARBA" id="ARBA00049117"/>
    </source>
</evidence>
<evidence type="ECO:0000256" key="2">
    <source>
        <dbReference type="ARBA" id="ARBA00022701"/>
    </source>
</evidence>
<keyword evidence="5" id="KW-0342">GTP-binding</keyword>
<feature type="domain" description="Tubulin/FtsZ 2-layer sandwich" evidence="7">
    <location>
        <begin position="2"/>
        <end position="125"/>
    </location>
</feature>
<evidence type="ECO:0000256" key="4">
    <source>
        <dbReference type="ARBA" id="ARBA00022801"/>
    </source>
</evidence>
<dbReference type="EMBL" id="JAIQCJ010000358">
    <property type="protein sequence ID" value="KAJ8796498.1"/>
    <property type="molecule type" value="Genomic_DNA"/>
</dbReference>
<evidence type="ECO:0000313" key="8">
    <source>
        <dbReference type="EMBL" id="KAJ8796498.1"/>
    </source>
</evidence>
<comment type="catalytic activity">
    <reaction evidence="6">
        <text>GTP + H2O = GDP + phosphate + H(+)</text>
        <dbReference type="Rhea" id="RHEA:19669"/>
        <dbReference type="ChEBI" id="CHEBI:15377"/>
        <dbReference type="ChEBI" id="CHEBI:15378"/>
        <dbReference type="ChEBI" id="CHEBI:37565"/>
        <dbReference type="ChEBI" id="CHEBI:43474"/>
        <dbReference type="ChEBI" id="CHEBI:58189"/>
    </reaction>
    <physiologicalReaction direction="left-to-right" evidence="6">
        <dbReference type="Rhea" id="RHEA:19670"/>
    </physiologicalReaction>
</comment>
<accession>A0AB34HZE8</accession>
<dbReference type="GO" id="GO:0016787">
    <property type="term" value="F:hydrolase activity"/>
    <property type="evidence" value="ECO:0007669"/>
    <property type="project" value="UniProtKB-KW"/>
</dbReference>
<keyword evidence="3" id="KW-0547">Nucleotide-binding</keyword>
<dbReference type="Pfam" id="PF03953">
    <property type="entry name" value="Tubulin_C"/>
    <property type="match status" value="1"/>
</dbReference>
<comment type="similarity">
    <text evidence="1">Belongs to the tubulin family.</text>
</comment>
<dbReference type="InterPro" id="IPR000217">
    <property type="entry name" value="Tubulin"/>
</dbReference>
<dbReference type="SMART" id="SM00865">
    <property type="entry name" value="Tubulin_C"/>
    <property type="match status" value="1"/>
</dbReference>
<evidence type="ECO:0000256" key="1">
    <source>
        <dbReference type="ARBA" id="ARBA00009636"/>
    </source>
</evidence>
<dbReference type="InterPro" id="IPR002452">
    <property type="entry name" value="Alpha_tubulin"/>
</dbReference>
<dbReference type="GO" id="GO:0005874">
    <property type="term" value="C:microtubule"/>
    <property type="evidence" value="ECO:0007669"/>
    <property type="project" value="UniProtKB-KW"/>
</dbReference>
<dbReference type="PANTHER" id="PTHR11588">
    <property type="entry name" value="TUBULIN"/>
    <property type="match status" value="1"/>
</dbReference>
<keyword evidence="9" id="KW-1185">Reference proteome</keyword>
<dbReference type="Proteomes" id="UP001159641">
    <property type="component" value="Unassembled WGS sequence"/>
</dbReference>
<dbReference type="SUPFAM" id="SSF55307">
    <property type="entry name" value="Tubulin C-terminal domain-like"/>
    <property type="match status" value="1"/>
</dbReference>
<dbReference type="Gene3D" id="1.10.287.600">
    <property type="entry name" value="Helix hairpin bin"/>
    <property type="match status" value="1"/>
</dbReference>
<reference evidence="8 9" key="1">
    <citation type="submission" date="2022-11" db="EMBL/GenBank/DDBJ databases">
        <title>Whole genome sequence of Eschrichtius robustus ER-17-0199.</title>
        <authorList>
            <person name="Bruniche-Olsen A."/>
            <person name="Black A.N."/>
            <person name="Fields C.J."/>
            <person name="Walden K."/>
            <person name="Dewoody J.A."/>
        </authorList>
    </citation>
    <scope>NUCLEOTIDE SEQUENCE [LARGE SCALE GENOMIC DNA]</scope>
    <source>
        <strain evidence="8">ER-17-0199</strain>
        <tissue evidence="8">Blubber</tissue>
    </source>
</reference>
<dbReference type="GO" id="GO:0007017">
    <property type="term" value="P:microtubule-based process"/>
    <property type="evidence" value="ECO:0007669"/>
    <property type="project" value="InterPro"/>
</dbReference>